<dbReference type="OrthoDB" id="5096049at2759"/>
<keyword evidence="3" id="KW-1185">Reference proteome</keyword>
<keyword evidence="1" id="KW-0472">Membrane</keyword>
<feature type="transmembrane region" description="Helical" evidence="1">
    <location>
        <begin position="167"/>
        <end position="187"/>
    </location>
</feature>
<name>A0A1J7K2T5_9PEZI</name>
<sequence length="241" mass="27017">MHHRQPNLMEATCPFLLMETLGTSQPTCSQTSLNPKSAVLPSRQISPRPLTVKYNLLPSGQSKLSSHITLYWYTSSPSLAMEEPTSPPTGEEVMPLTAREVLLAILTSVKYMAPAGGPDNSVAGRVHMALFRRGHQFQSRVLRIPDRYGLFWAAPFNPEAERGQGQLFAVEILMSVSFLVTFMPLLLLLEFFDPGEWMFLMKLFGAAVFLPFVTVWLLSVWVRWLHSLGIRPSAADLEARK</sequence>
<proteinExistence type="predicted"/>
<gene>
    <name evidence="2" type="ORF">CONLIGDRAFT_6193</name>
</gene>
<keyword evidence="1" id="KW-0812">Transmembrane</keyword>
<dbReference type="AlphaFoldDB" id="A0A1J7K2T5"/>
<feature type="transmembrane region" description="Helical" evidence="1">
    <location>
        <begin position="199"/>
        <end position="222"/>
    </location>
</feature>
<dbReference type="EMBL" id="KV875093">
    <property type="protein sequence ID" value="OIW34474.1"/>
    <property type="molecule type" value="Genomic_DNA"/>
</dbReference>
<dbReference type="InParanoid" id="A0A1J7K2T5"/>
<evidence type="ECO:0000313" key="3">
    <source>
        <dbReference type="Proteomes" id="UP000182658"/>
    </source>
</evidence>
<reference evidence="2 3" key="1">
    <citation type="submission" date="2016-10" db="EMBL/GenBank/DDBJ databases">
        <title>Draft genome sequence of Coniochaeta ligniaria NRRL30616, a lignocellulolytic fungus for bioabatement of inhibitors in plant biomass hydrolysates.</title>
        <authorList>
            <consortium name="DOE Joint Genome Institute"/>
            <person name="Jimenez D.J."/>
            <person name="Hector R.E."/>
            <person name="Riley R."/>
            <person name="Sun H."/>
            <person name="Grigoriev I.V."/>
            <person name="Van Elsas J.D."/>
            <person name="Nichols N.N."/>
        </authorList>
    </citation>
    <scope>NUCLEOTIDE SEQUENCE [LARGE SCALE GENOMIC DNA]</scope>
    <source>
        <strain evidence="2 3">NRRL 30616</strain>
    </source>
</reference>
<keyword evidence="1" id="KW-1133">Transmembrane helix</keyword>
<evidence type="ECO:0000256" key="1">
    <source>
        <dbReference type="SAM" id="Phobius"/>
    </source>
</evidence>
<protein>
    <submittedName>
        <fullName evidence="2">Uncharacterized protein</fullName>
    </submittedName>
</protein>
<dbReference type="Proteomes" id="UP000182658">
    <property type="component" value="Unassembled WGS sequence"/>
</dbReference>
<accession>A0A1J7K2T5</accession>
<evidence type="ECO:0000313" key="2">
    <source>
        <dbReference type="EMBL" id="OIW34474.1"/>
    </source>
</evidence>
<organism evidence="2 3">
    <name type="scientific">Coniochaeta ligniaria NRRL 30616</name>
    <dbReference type="NCBI Taxonomy" id="1408157"/>
    <lineage>
        <taxon>Eukaryota</taxon>
        <taxon>Fungi</taxon>
        <taxon>Dikarya</taxon>
        <taxon>Ascomycota</taxon>
        <taxon>Pezizomycotina</taxon>
        <taxon>Sordariomycetes</taxon>
        <taxon>Sordariomycetidae</taxon>
        <taxon>Coniochaetales</taxon>
        <taxon>Coniochaetaceae</taxon>
        <taxon>Coniochaeta</taxon>
    </lineage>
</organism>